<dbReference type="Gene3D" id="3.80.10.10">
    <property type="entry name" value="Ribonuclease Inhibitor"/>
    <property type="match status" value="1"/>
</dbReference>
<reference evidence="2 3" key="1">
    <citation type="submission" date="2024-04" db="EMBL/GenBank/DDBJ databases">
        <title>Tritrichomonas musculus Genome.</title>
        <authorList>
            <person name="Alves-Ferreira E."/>
            <person name="Grigg M."/>
            <person name="Lorenzi H."/>
            <person name="Galac M."/>
        </authorList>
    </citation>
    <scope>NUCLEOTIDE SEQUENCE [LARGE SCALE GENOMIC DNA]</scope>
    <source>
        <strain evidence="2 3">EAF2021</strain>
    </source>
</reference>
<dbReference type="EMBL" id="JAPFFF010000013">
    <property type="protein sequence ID" value="KAK8871600.1"/>
    <property type="molecule type" value="Genomic_DNA"/>
</dbReference>
<evidence type="ECO:0000256" key="1">
    <source>
        <dbReference type="SAM" id="Coils"/>
    </source>
</evidence>
<dbReference type="Pfam" id="PF13306">
    <property type="entry name" value="LRR_5"/>
    <property type="match status" value="1"/>
</dbReference>
<keyword evidence="3" id="KW-1185">Reference proteome</keyword>
<dbReference type="InterPro" id="IPR032675">
    <property type="entry name" value="LRR_dom_sf"/>
</dbReference>
<gene>
    <name evidence="2" type="ORF">M9Y10_007334</name>
</gene>
<proteinExistence type="predicted"/>
<accession>A0ABR2J3I0</accession>
<protein>
    <recommendedName>
        <fullName evidence="4">Surface antigen BspA-like</fullName>
    </recommendedName>
</protein>
<evidence type="ECO:0000313" key="2">
    <source>
        <dbReference type="EMBL" id="KAK8871600.1"/>
    </source>
</evidence>
<keyword evidence="1" id="KW-0175">Coiled coil</keyword>
<evidence type="ECO:0008006" key="4">
    <source>
        <dbReference type="Google" id="ProtNLM"/>
    </source>
</evidence>
<comment type="caution">
    <text evidence="2">The sequence shown here is derived from an EMBL/GenBank/DDBJ whole genome shotgun (WGS) entry which is preliminary data.</text>
</comment>
<organism evidence="2 3">
    <name type="scientific">Tritrichomonas musculus</name>
    <dbReference type="NCBI Taxonomy" id="1915356"/>
    <lineage>
        <taxon>Eukaryota</taxon>
        <taxon>Metamonada</taxon>
        <taxon>Parabasalia</taxon>
        <taxon>Tritrichomonadida</taxon>
        <taxon>Tritrichomonadidae</taxon>
        <taxon>Tritrichomonas</taxon>
    </lineage>
</organism>
<feature type="coiled-coil region" evidence="1">
    <location>
        <begin position="79"/>
        <end position="121"/>
    </location>
</feature>
<dbReference type="Proteomes" id="UP001470230">
    <property type="component" value="Unassembled WGS sequence"/>
</dbReference>
<name>A0ABR2J3I0_9EUKA</name>
<dbReference type="InterPro" id="IPR026906">
    <property type="entry name" value="LRR_5"/>
</dbReference>
<evidence type="ECO:0000313" key="3">
    <source>
        <dbReference type="Proteomes" id="UP001470230"/>
    </source>
</evidence>
<sequence length="232" mass="27461">MCKNTRFQSICIILFYFKKQLYDHRNDVFFEIISPMMLYSICYLDEVHSKEEEIDRENALTVEFIRQITILRIGNQQIIDELKNEYLQSIENLKNEHRSQLNELRNEYQRSIDDFKKEHQQHIDHLEKQKLIFQTKISKILSYLYEKKDSSFIDKIFEFKTDDFALKEMIISASVDNIYASFFTGCSLLTQITIPASVIKIENRAFEGCISLTKIEIPSSVQNIGEYSFKGC</sequence>